<sequence>MDYKSVAMELVDLYGYWALFFTMFIDTLGIPMPSKTMLTLSGYFSHIGIFNFAQIFIVAMAGTLGGFSSGYTIGRKIGKPFIEKYGRYVRITPSKIANLEKWFDKYGPYAIFIAYFLPVARSVVPYLSGISKMPFITAMGMAAVGAACWIILLISFGLVIGQNWMKLEELFIDYYPYLITGVMALVVVAVFRKLSKKKKNKQVQ</sequence>
<feature type="transmembrane region" description="Helical" evidence="2">
    <location>
        <begin position="13"/>
        <end position="31"/>
    </location>
</feature>
<evidence type="ECO:0000259" key="3">
    <source>
        <dbReference type="Pfam" id="PF09335"/>
    </source>
</evidence>
<feature type="transmembrane region" description="Helical" evidence="2">
    <location>
        <begin position="43"/>
        <end position="67"/>
    </location>
</feature>
<dbReference type="PANTHER" id="PTHR42709:SF9">
    <property type="entry name" value="ALKALINE PHOSPHATASE LIKE PROTEIN"/>
    <property type="match status" value="1"/>
</dbReference>
<dbReference type="KEGG" id="dgi:Desgi_1242"/>
<feature type="transmembrane region" description="Helical" evidence="2">
    <location>
        <begin position="174"/>
        <end position="191"/>
    </location>
</feature>
<keyword evidence="2" id="KW-0472">Membrane</keyword>
<feature type="domain" description="VTT" evidence="3">
    <location>
        <begin position="33"/>
        <end position="157"/>
    </location>
</feature>
<keyword evidence="2" id="KW-0812">Transmembrane</keyword>
<dbReference type="GO" id="GO:0005886">
    <property type="term" value="C:plasma membrane"/>
    <property type="evidence" value="ECO:0007669"/>
    <property type="project" value="TreeGrafter"/>
</dbReference>
<evidence type="ECO:0000256" key="1">
    <source>
        <dbReference type="ARBA" id="ARBA00010792"/>
    </source>
</evidence>
<gene>
    <name evidence="4" type="ORF">Desgi_1242</name>
</gene>
<dbReference type="InterPro" id="IPR051311">
    <property type="entry name" value="DedA_domain"/>
</dbReference>
<dbReference type="Pfam" id="PF09335">
    <property type="entry name" value="VTT_dom"/>
    <property type="match status" value="1"/>
</dbReference>
<protein>
    <submittedName>
        <fullName evidence="4">Putative membrane-associated protein</fullName>
    </submittedName>
</protein>
<dbReference type="PANTHER" id="PTHR42709">
    <property type="entry name" value="ALKALINE PHOSPHATASE LIKE PROTEIN"/>
    <property type="match status" value="1"/>
</dbReference>
<dbReference type="InterPro" id="IPR032816">
    <property type="entry name" value="VTT_dom"/>
</dbReference>
<dbReference type="HOGENOM" id="CLU_044208_1_0_9"/>
<dbReference type="OrthoDB" id="9782291at2"/>
<dbReference type="AlphaFoldDB" id="R4KGG9"/>
<evidence type="ECO:0000313" key="5">
    <source>
        <dbReference type="Proteomes" id="UP000013520"/>
    </source>
</evidence>
<feature type="transmembrane region" description="Helical" evidence="2">
    <location>
        <begin position="136"/>
        <end position="162"/>
    </location>
</feature>
<evidence type="ECO:0000256" key="2">
    <source>
        <dbReference type="SAM" id="Phobius"/>
    </source>
</evidence>
<dbReference type="STRING" id="767817.Desgi_1242"/>
<comment type="similarity">
    <text evidence="1">Belongs to the DedA family.</text>
</comment>
<organism evidence="4 5">
    <name type="scientific">Desulfoscipio gibsoniae DSM 7213</name>
    <dbReference type="NCBI Taxonomy" id="767817"/>
    <lineage>
        <taxon>Bacteria</taxon>
        <taxon>Bacillati</taxon>
        <taxon>Bacillota</taxon>
        <taxon>Clostridia</taxon>
        <taxon>Eubacteriales</taxon>
        <taxon>Desulfallaceae</taxon>
        <taxon>Desulfoscipio</taxon>
    </lineage>
</organism>
<proteinExistence type="inferred from homology"/>
<name>R4KGG9_9FIRM</name>
<dbReference type="RefSeq" id="WP_006524251.1">
    <property type="nucleotide sequence ID" value="NC_021184.1"/>
</dbReference>
<dbReference type="Proteomes" id="UP000013520">
    <property type="component" value="Chromosome"/>
</dbReference>
<reference evidence="4 5" key="1">
    <citation type="submission" date="2012-01" db="EMBL/GenBank/DDBJ databases">
        <title>Complete sequence of Desulfotomaculum gibsoniae DSM 7213.</title>
        <authorList>
            <consortium name="US DOE Joint Genome Institute"/>
            <person name="Lucas S."/>
            <person name="Han J."/>
            <person name="Lapidus A."/>
            <person name="Cheng J.-F."/>
            <person name="Goodwin L."/>
            <person name="Pitluck S."/>
            <person name="Peters L."/>
            <person name="Ovchinnikova G."/>
            <person name="Teshima H."/>
            <person name="Detter J.C."/>
            <person name="Han C."/>
            <person name="Tapia R."/>
            <person name="Land M."/>
            <person name="Hauser L."/>
            <person name="Kyrpides N."/>
            <person name="Ivanova N."/>
            <person name="Pagani I."/>
            <person name="Parshina S."/>
            <person name="Plugge C."/>
            <person name="Muyzer G."/>
            <person name="Kuever J."/>
            <person name="Ivanova A."/>
            <person name="Nazina T."/>
            <person name="Klenk H.-P."/>
            <person name="Brambilla E."/>
            <person name="Spring S."/>
            <person name="Stams A.F."/>
            <person name="Woyke T."/>
        </authorList>
    </citation>
    <scope>NUCLEOTIDE SEQUENCE [LARGE SCALE GENOMIC DNA]</scope>
    <source>
        <strain evidence="4 5">DSM 7213</strain>
    </source>
</reference>
<dbReference type="eggNOG" id="COG0586">
    <property type="taxonomic scope" value="Bacteria"/>
</dbReference>
<evidence type="ECO:0000313" key="4">
    <source>
        <dbReference type="EMBL" id="AGL00757.1"/>
    </source>
</evidence>
<keyword evidence="2" id="KW-1133">Transmembrane helix</keyword>
<accession>R4KGG9</accession>
<dbReference type="EMBL" id="CP003273">
    <property type="protein sequence ID" value="AGL00757.1"/>
    <property type="molecule type" value="Genomic_DNA"/>
</dbReference>
<keyword evidence="5" id="KW-1185">Reference proteome</keyword>